<dbReference type="InterPro" id="IPR018511">
    <property type="entry name" value="Hemolysin-typ_Ca-bd_CS"/>
</dbReference>
<dbReference type="EMBL" id="OCNJ01000008">
    <property type="protein sequence ID" value="SOD98668.1"/>
    <property type="molecule type" value="Genomic_DNA"/>
</dbReference>
<feature type="compositionally biased region" description="Gly residues" evidence="5">
    <location>
        <begin position="502"/>
        <end position="514"/>
    </location>
</feature>
<comment type="subcellular location">
    <subcellularLocation>
        <location evidence="2">Secreted</location>
    </subcellularLocation>
</comment>
<dbReference type="InterPro" id="IPR006860">
    <property type="entry name" value="FecR"/>
</dbReference>
<accession>A0A286GT12</accession>
<dbReference type="InterPro" id="IPR050557">
    <property type="entry name" value="RTX_toxin/Mannuronan_C5-epim"/>
</dbReference>
<evidence type="ECO:0000259" key="6">
    <source>
        <dbReference type="Pfam" id="PF04773"/>
    </source>
</evidence>
<evidence type="ECO:0000313" key="8">
    <source>
        <dbReference type="EMBL" id="SOD98668.1"/>
    </source>
</evidence>
<dbReference type="SUPFAM" id="SSF51120">
    <property type="entry name" value="beta-Roll"/>
    <property type="match status" value="3"/>
</dbReference>
<feature type="region of interest" description="Disordered" evidence="5">
    <location>
        <begin position="341"/>
        <end position="363"/>
    </location>
</feature>
<evidence type="ECO:0000256" key="1">
    <source>
        <dbReference type="ARBA" id="ARBA00001913"/>
    </source>
</evidence>
<dbReference type="InterPro" id="IPR011049">
    <property type="entry name" value="Serralysin-like_metalloprot_C"/>
</dbReference>
<evidence type="ECO:0000313" key="9">
    <source>
        <dbReference type="Proteomes" id="UP000219621"/>
    </source>
</evidence>
<feature type="domain" description="Peptidase M10 serralysin C-terminal" evidence="7">
    <location>
        <begin position="896"/>
        <end position="992"/>
    </location>
</feature>
<dbReference type="InterPro" id="IPR001343">
    <property type="entry name" value="Hemolysn_Ca-bd"/>
</dbReference>
<dbReference type="PANTHER" id="PTHR38340">
    <property type="entry name" value="S-LAYER PROTEIN"/>
    <property type="match status" value="1"/>
</dbReference>
<evidence type="ECO:0000259" key="7">
    <source>
        <dbReference type="Pfam" id="PF08548"/>
    </source>
</evidence>
<evidence type="ECO:0000256" key="3">
    <source>
        <dbReference type="ARBA" id="ARBA00022525"/>
    </source>
</evidence>
<feature type="region of interest" description="Disordered" evidence="5">
    <location>
        <begin position="426"/>
        <end position="514"/>
    </location>
</feature>
<dbReference type="Proteomes" id="UP000219621">
    <property type="component" value="Unassembled WGS sequence"/>
</dbReference>
<feature type="region of interest" description="Disordered" evidence="5">
    <location>
        <begin position="865"/>
        <end position="897"/>
    </location>
</feature>
<organism evidence="8 9">
    <name type="scientific">Caenispirillum bisanense</name>
    <dbReference type="NCBI Taxonomy" id="414052"/>
    <lineage>
        <taxon>Bacteria</taxon>
        <taxon>Pseudomonadati</taxon>
        <taxon>Pseudomonadota</taxon>
        <taxon>Alphaproteobacteria</taxon>
        <taxon>Rhodospirillales</taxon>
        <taxon>Novispirillaceae</taxon>
        <taxon>Caenispirillum</taxon>
    </lineage>
</organism>
<keyword evidence="3" id="KW-0964">Secreted</keyword>
<comment type="cofactor">
    <cofactor evidence="1">
        <name>Ca(2+)</name>
        <dbReference type="ChEBI" id="CHEBI:29108"/>
    </cofactor>
</comment>
<feature type="compositionally biased region" description="Pro residues" evidence="5">
    <location>
        <begin position="472"/>
        <end position="500"/>
    </location>
</feature>
<keyword evidence="4" id="KW-0677">Repeat</keyword>
<feature type="compositionally biased region" description="Low complexity" evidence="5">
    <location>
        <begin position="426"/>
        <end position="453"/>
    </location>
</feature>
<dbReference type="Gene3D" id="2.150.10.10">
    <property type="entry name" value="Serralysin-like metalloprotease, C-terminal"/>
    <property type="match status" value="2"/>
</dbReference>
<evidence type="ECO:0000256" key="4">
    <source>
        <dbReference type="ARBA" id="ARBA00022737"/>
    </source>
</evidence>
<dbReference type="GO" id="GO:0005615">
    <property type="term" value="C:extracellular space"/>
    <property type="evidence" value="ECO:0007669"/>
    <property type="project" value="InterPro"/>
</dbReference>
<evidence type="ECO:0000256" key="5">
    <source>
        <dbReference type="SAM" id="MobiDB-lite"/>
    </source>
</evidence>
<feature type="domain" description="FecR protein" evidence="6">
    <location>
        <begin position="146"/>
        <end position="238"/>
    </location>
</feature>
<dbReference type="PRINTS" id="PR00313">
    <property type="entry name" value="CABNDNGRPT"/>
</dbReference>
<dbReference type="Pfam" id="PF00353">
    <property type="entry name" value="HemolysinCabind"/>
    <property type="match status" value="3"/>
</dbReference>
<reference evidence="8 9" key="1">
    <citation type="submission" date="2017-09" db="EMBL/GenBank/DDBJ databases">
        <authorList>
            <person name="Ehlers B."/>
            <person name="Leendertz F.H."/>
        </authorList>
    </citation>
    <scope>NUCLEOTIDE SEQUENCE [LARGE SCALE GENOMIC DNA]</scope>
    <source>
        <strain evidence="8 9">USBA 140</strain>
    </source>
</reference>
<dbReference type="InterPro" id="IPR013858">
    <property type="entry name" value="Peptidase_M10B_C"/>
</dbReference>
<dbReference type="NCBIfam" id="NF038133">
    <property type="entry name" value="choice_anch_L"/>
    <property type="match status" value="1"/>
</dbReference>
<sequence>MSLETSAAAGPQDTTGGFDTVVAVTDGAARIADSTTLLHGSYSRLGQDLLIEAPDGTRTLVTDFFQAGRPTADLTGPGGETLSGALVARLAGPAPVAVAQASGAGPAPSAGEAIGVVTKIDGEVFVVRGDGTRVALQSGSQVFKGDVLQTGADGAVGITFVDNTELSLGNGGRLVLDEMIFDPDSGQGESSFSLVSGVFSFVSGQIAKTGPDAMQVQTPVATIGIRGTKGVIKVAEGDDVLDGERPVSMEIALLDSGEIVVRTLNGQMQTLNTVNTGLQVSNQAAADALFGGGNTLRLFVVDADYVASNPDVGRTLNFLPSAQPGQYDTPAGFNLGAVDGPVDGPQNNQQQGGLQQQQTGFDTLGRLDNPFSDGNSTIRVSLDAGQLREILGARLDVGEKDLANVVSVLELMAPVRTDAVVVATLTTPTPGGTTTSTPTTTPTTTPPTTVDPVTPTPPTGGTPITGGDGGTPVPPPVVVTPTPTTPTPPTLPPVVTPNPTPGGSGGGGGGGGGSTVTVAGRVVDPYVFSARVFIDEDGDGVWDPTEAFTYTDAEGRYSLSTTGTSGRIVSEGGIDMLTGSALNFTMSAPVGASAVTPLTTLMQALMSSNPGLTAAAAQSQVLGMVGLTTADIGGLDLTTANPLALLSGATAEAGAKLLAAGIKVANVISMVAAIRGDGDPAAASTAIADAVVASGGSSGLFDTGLTTLLGNAGVDAGDVASVATVLTNLNTAVDTALSNAAGDPAAALTGVVQVAIVAQSEAASTVASAIAAGTLASTVSSFVAALETKIADASPFVTLTGSSVTGSDSASSYILIGTGGNDSLTGNARADRLFGAEGNDLLTAGAGNDLLDAGAGDDTLVGGNGSDSLQGGAGNDVLRPFGPDTSPGSVDAVDGGEGLDTLDLSGYGTAVEIRLSTYDYHSEQLVGEVTQFGTTIATLSNVEAAVGTTGNDTLVGLGADEDMLVDLPTAVDDTLDGGAGNDRYYLTAGNDEIVRGTGDDTIVATVAMDLKFNSEEEYEPTAIGIEIQGASRSGDDLLLATYSHDRGTAYTVTVSGAYAADPADELTIVTLWSEVNESYSLLTYDLSDSTIYLTSNTDQGQLVVGRSGDDLIVEGGEGSGGDGDDLIYAGDGDDEVRAGLGDDVIYGGAGNDILVGGPGADTIAGDYDTIYAGDGDDVLWYDPDDVLDGGDGFDLLEVHDGFSGGSSLAASDLALLFEYDITDIEGLLLDSAGAMTLTLEADDVAAMATDGVLYIRGDADDTIDGTEAWSLASGTTTIGGVAYKTLTQDYQGETLTLRVEDGIDVTALTGADDTVGGGSAESLAAQLLGGLTGITVTGATLQGNDTSGQQSYGSFSGLTMGGVHSLSAGIALASGSNPLDNANTTGSTGTLASGQGNALLDAIPNIGTTTDATVLTVTFTVDSGIEGLSFRWMYGTEEAPEQSVTDIAGVFLNGTNLLFMPDGETPVAWYNGNTTQTAAYTLNSGQLATEYDSVISPQDLFVPLTAGTHTLTFAVSDTSDTGFDSALFIAFNELVGTVTPLAVVEDEGGGEPTVGTDGDDTFYVSSTDFPSIDGGAGLDTLYIDGDLDFTQLGEGQVASIERLVLDQGSDAITLDAAAVAQLLSGSDTSELTIEVQDATPDNVMLSEDFLAVDGEAPEGYTSYSNGSHTVTIVDHNAPSQPLAA</sequence>
<gene>
    <name evidence="8" type="ORF">SAMN05421508_10844</name>
</gene>
<dbReference type="Pfam" id="PF04773">
    <property type="entry name" value="FecR"/>
    <property type="match status" value="1"/>
</dbReference>
<evidence type="ECO:0000256" key="2">
    <source>
        <dbReference type="ARBA" id="ARBA00004613"/>
    </source>
</evidence>
<proteinExistence type="predicted"/>
<dbReference type="GO" id="GO:0005509">
    <property type="term" value="F:calcium ion binding"/>
    <property type="evidence" value="ECO:0007669"/>
    <property type="project" value="InterPro"/>
</dbReference>
<dbReference type="PROSITE" id="PS00330">
    <property type="entry name" value="HEMOLYSIN_CALCIUM"/>
    <property type="match status" value="3"/>
</dbReference>
<dbReference type="RefSeq" id="WP_097280451.1">
    <property type="nucleotide sequence ID" value="NZ_OCNJ01000008.1"/>
</dbReference>
<protein>
    <submittedName>
        <fullName evidence="8">FecR family protein</fullName>
    </submittedName>
</protein>
<dbReference type="InterPro" id="IPR049804">
    <property type="entry name" value="Choice_anch_L"/>
</dbReference>
<dbReference type="Pfam" id="PF08548">
    <property type="entry name" value="Peptidase_M10_C"/>
    <property type="match status" value="1"/>
</dbReference>
<dbReference type="PANTHER" id="PTHR38340:SF1">
    <property type="entry name" value="S-LAYER PROTEIN"/>
    <property type="match status" value="1"/>
</dbReference>
<name>A0A286GT12_9PROT</name>
<dbReference type="OrthoDB" id="9773411at2"/>
<keyword evidence="9" id="KW-1185">Reference proteome</keyword>